<dbReference type="AlphaFoldDB" id="A0A6H0A2E4"/>
<name>A0A6H0A2E4_KLEPN</name>
<evidence type="ECO:0000256" key="1">
    <source>
        <dbReference type="SAM" id="Phobius"/>
    </source>
</evidence>
<keyword evidence="1" id="KW-0472">Membrane</keyword>
<sequence>MLSTGYWQPRLLCTMRQSSLISVNITFAVPCFASNHILVSLLFKQFRTTFQ</sequence>
<proteinExistence type="predicted"/>
<evidence type="ECO:0000313" key="2">
    <source>
        <dbReference type="EMBL" id="QIS34096.1"/>
    </source>
</evidence>
<geneLocation type="plasmid" evidence="2">
    <name>p309074-1FIIK</name>
</geneLocation>
<feature type="transmembrane region" description="Helical" evidence="1">
    <location>
        <begin position="20"/>
        <end position="43"/>
    </location>
</feature>
<keyword evidence="2" id="KW-0614">Plasmid</keyword>
<protein>
    <submittedName>
        <fullName evidence="2">Uncharacterized protein</fullName>
    </submittedName>
</protein>
<keyword evidence="1" id="KW-1133">Transmembrane helix</keyword>
<organism evidence="2">
    <name type="scientific">Klebsiella pneumoniae</name>
    <dbReference type="NCBI Taxonomy" id="573"/>
    <lineage>
        <taxon>Bacteria</taxon>
        <taxon>Pseudomonadati</taxon>
        <taxon>Pseudomonadota</taxon>
        <taxon>Gammaproteobacteria</taxon>
        <taxon>Enterobacterales</taxon>
        <taxon>Enterobacteriaceae</taxon>
        <taxon>Klebsiella/Raoultella group</taxon>
        <taxon>Klebsiella</taxon>
        <taxon>Klebsiella pneumoniae complex</taxon>
    </lineage>
</organism>
<dbReference type="EMBL" id="MN842293">
    <property type="protein sequence ID" value="QIS34096.1"/>
    <property type="molecule type" value="Genomic_DNA"/>
</dbReference>
<accession>A0A6H0A2E4</accession>
<keyword evidence="1" id="KW-0812">Transmembrane</keyword>
<reference evidence="2" key="1">
    <citation type="submission" date="2019-12" db="EMBL/GenBank/DDBJ databases">
        <title>Compelete sequence of Tn6502.</title>
        <authorList>
            <person name="Zhou D."/>
        </authorList>
    </citation>
    <scope>NUCLEOTIDE SEQUENCE</scope>
    <source>
        <strain evidence="2">20130907-4</strain>
        <plasmid evidence="2">p309074-1FIIK</plasmid>
    </source>
</reference>